<dbReference type="OrthoDB" id="5402373at2"/>
<reference evidence="3 4" key="2">
    <citation type="journal article" date="2015" name="Stand. Genomic Sci.">
        <title>Draft genome sequence of Cellulomonas carbonis T26(T) and comparative analysis of six Cellulomonas genomes.</title>
        <authorList>
            <person name="Zhuang W."/>
            <person name="Zhang S."/>
            <person name="Xia X."/>
            <person name="Wang G."/>
        </authorList>
    </citation>
    <scope>NUCLEOTIDE SEQUENCE [LARGE SCALE GENOMIC DNA]</scope>
    <source>
        <strain evidence="3 4">T26</strain>
    </source>
</reference>
<accession>A0A0A0BJK1</accession>
<dbReference type="InterPro" id="IPR028051">
    <property type="entry name" value="CheX-like_dom"/>
</dbReference>
<reference evidence="3 4" key="1">
    <citation type="submission" date="2013-08" db="EMBL/GenBank/DDBJ databases">
        <title>Genome sequencing of Cellulomonas carbonis T26.</title>
        <authorList>
            <person name="Chen F."/>
            <person name="Li Y."/>
            <person name="Wang G."/>
        </authorList>
    </citation>
    <scope>NUCLEOTIDE SEQUENCE [LARGE SCALE GENOMIC DNA]</scope>
    <source>
        <strain evidence="3 4">T26</strain>
    </source>
</reference>
<comment type="caution">
    <text evidence="3">The sequence shown here is derived from an EMBL/GenBank/DDBJ whole genome shotgun (WGS) entry which is preliminary data.</text>
</comment>
<protein>
    <recommendedName>
        <fullName evidence="2">Chemotaxis phosphatase CheX-like domain-containing protein</fullName>
    </recommendedName>
</protein>
<keyword evidence="1" id="KW-0145">Chemotaxis</keyword>
<dbReference type="RefSeq" id="WP_081978952.1">
    <property type="nucleotide sequence ID" value="NZ_AXCY01000173.1"/>
</dbReference>
<dbReference type="Gene3D" id="3.40.1550.10">
    <property type="entry name" value="CheC-like"/>
    <property type="match status" value="1"/>
</dbReference>
<dbReference type="Pfam" id="PF13690">
    <property type="entry name" value="CheX"/>
    <property type="match status" value="1"/>
</dbReference>
<organism evidence="3 4">
    <name type="scientific">Cellulomonas carbonis T26</name>
    <dbReference type="NCBI Taxonomy" id="947969"/>
    <lineage>
        <taxon>Bacteria</taxon>
        <taxon>Bacillati</taxon>
        <taxon>Actinomycetota</taxon>
        <taxon>Actinomycetes</taxon>
        <taxon>Micrococcales</taxon>
        <taxon>Cellulomonadaceae</taxon>
        <taxon>Cellulomonas</taxon>
    </lineage>
</organism>
<keyword evidence="4" id="KW-1185">Reference proteome</keyword>
<sequence>MTPGHAGPAVTPDTLGIDAFGGADPIFAIADDVFAAMIDGEPGHLRTWDGEQPAVEDEMHAWVDVDGAAPGRVLLTTERDTATRITRALLMMDAGESVSDEDFRDALGEVANVVGGNVKALVPDPGALSLPQVTHEAPALDPSSLLYELPLDWRGAFLRISLWQLPTT</sequence>
<name>A0A0A0BJK1_9CELL</name>
<dbReference type="EMBL" id="AXCY01000173">
    <property type="protein sequence ID" value="KGM08683.1"/>
    <property type="molecule type" value="Genomic_DNA"/>
</dbReference>
<dbReference type="GO" id="GO:0006935">
    <property type="term" value="P:chemotaxis"/>
    <property type="evidence" value="ECO:0007669"/>
    <property type="project" value="UniProtKB-KW"/>
</dbReference>
<evidence type="ECO:0000256" key="1">
    <source>
        <dbReference type="ARBA" id="ARBA00022500"/>
    </source>
</evidence>
<feature type="domain" description="Chemotaxis phosphatase CheX-like" evidence="2">
    <location>
        <begin position="61"/>
        <end position="137"/>
    </location>
</feature>
<dbReference type="Proteomes" id="UP000029839">
    <property type="component" value="Unassembled WGS sequence"/>
</dbReference>
<evidence type="ECO:0000259" key="2">
    <source>
        <dbReference type="Pfam" id="PF13690"/>
    </source>
</evidence>
<evidence type="ECO:0000313" key="4">
    <source>
        <dbReference type="Proteomes" id="UP000029839"/>
    </source>
</evidence>
<dbReference type="AlphaFoldDB" id="A0A0A0BJK1"/>
<proteinExistence type="predicted"/>
<evidence type="ECO:0000313" key="3">
    <source>
        <dbReference type="EMBL" id="KGM08683.1"/>
    </source>
</evidence>
<gene>
    <name evidence="3" type="ORF">N868_06030</name>
</gene>
<dbReference type="InterPro" id="IPR028976">
    <property type="entry name" value="CheC-like_sf"/>
</dbReference>
<dbReference type="SUPFAM" id="SSF103039">
    <property type="entry name" value="CheC-like"/>
    <property type="match status" value="1"/>
</dbReference>